<dbReference type="Proteomes" id="UP000009135">
    <property type="component" value="Chromosome"/>
</dbReference>
<dbReference type="OrthoDB" id="9824246at2"/>
<dbReference type="STRING" id="1111676.MHC_01190"/>
<evidence type="ECO:0000313" key="2">
    <source>
        <dbReference type="Proteomes" id="UP000009135"/>
    </source>
</evidence>
<dbReference type="EMBL" id="CP003199">
    <property type="protein sequence ID" value="AEW45104.1"/>
    <property type="molecule type" value="Genomic_DNA"/>
</dbReference>
<accession>H6N632</accession>
<name>H6N632_MYCHN</name>
<protein>
    <submittedName>
        <fullName evidence="1">Uncharacterized protein</fullName>
    </submittedName>
</protein>
<gene>
    <name evidence="1" type="ordered locus">MHC_01190</name>
</gene>
<dbReference type="HOGENOM" id="CLU_098620_1_1_14"/>
<evidence type="ECO:0000313" key="1">
    <source>
        <dbReference type="EMBL" id="AEW45104.1"/>
    </source>
</evidence>
<dbReference type="AlphaFoldDB" id="H6N632"/>
<sequence>MNKGWLILGGVGATGAAATGLALNKDKIFRTQKNYSISNLLNREYKVLISEDESVHWDNKWKEYLASEANEWNIPEWKSKTDPSSIPQSFKNKCSNISSKKVSGVEDPTYGEAVKYCSRDKVMTDRFKEDGVGLLSKTGKDDEWNNRFDAYKVIADNMKIKGIDIKSTDDKGTSGNLDKIKNGCHEVSAKPVNDADYSYESIKKWCTIANNTN</sequence>
<keyword evidence="2" id="KW-1185">Reference proteome</keyword>
<proteinExistence type="predicted"/>
<dbReference type="KEGG" id="mhe:MHC_01190"/>
<organism evidence="1 2">
    <name type="scientific">Mycoplasma haemocanis (strain Illinois)</name>
    <dbReference type="NCBI Taxonomy" id="1111676"/>
    <lineage>
        <taxon>Bacteria</taxon>
        <taxon>Bacillati</taxon>
        <taxon>Mycoplasmatota</taxon>
        <taxon>Mollicutes</taxon>
        <taxon>Mycoplasmataceae</taxon>
        <taxon>Mycoplasma</taxon>
    </lineage>
</organism>
<reference evidence="1 2" key="1">
    <citation type="journal article" date="2012" name="J. Bacteriol.">
        <title>Complete genome sequence of Mycoplasma haemocanis strain Illinois.</title>
        <authorList>
            <person name="do Nascimento N.C."/>
            <person name="Guimaraes A.M."/>
            <person name="Santos A.P."/>
            <person name="Sanmiguel P.J."/>
            <person name="Messick J.B."/>
        </authorList>
    </citation>
    <scope>NUCLEOTIDE SEQUENCE [LARGE SCALE GENOMIC DNA]</scope>
    <source>
        <strain evidence="1 2">Illinois</strain>
    </source>
</reference>